<organism evidence="2 5">
    <name type="scientific">Punica granatum</name>
    <name type="common">Pomegranate</name>
    <dbReference type="NCBI Taxonomy" id="22663"/>
    <lineage>
        <taxon>Eukaryota</taxon>
        <taxon>Viridiplantae</taxon>
        <taxon>Streptophyta</taxon>
        <taxon>Embryophyta</taxon>
        <taxon>Tracheophyta</taxon>
        <taxon>Spermatophyta</taxon>
        <taxon>Magnoliopsida</taxon>
        <taxon>eudicotyledons</taxon>
        <taxon>Gunneridae</taxon>
        <taxon>Pentapetalae</taxon>
        <taxon>rosids</taxon>
        <taxon>malvids</taxon>
        <taxon>Myrtales</taxon>
        <taxon>Lythraceae</taxon>
        <taxon>Punica</taxon>
    </lineage>
</organism>
<dbReference type="OrthoDB" id="332390at2759"/>
<evidence type="ECO:0000313" key="6">
    <source>
        <dbReference type="RefSeq" id="XP_031401756.1"/>
    </source>
</evidence>
<feature type="compositionally biased region" description="Basic and acidic residues" evidence="1">
    <location>
        <begin position="296"/>
        <end position="309"/>
    </location>
</feature>
<evidence type="ECO:0000313" key="4">
    <source>
        <dbReference type="RefSeq" id="XP_031401754.1"/>
    </source>
</evidence>
<dbReference type="RefSeq" id="XP_031401756.1">
    <property type="nucleotide sequence ID" value="XM_031545896.1"/>
</dbReference>
<dbReference type="InterPro" id="IPR053271">
    <property type="entry name" value="DDT_domain"/>
</dbReference>
<protein>
    <submittedName>
        <fullName evidence="3 4">Uncharacterized protein LOC116211485 isoform X1</fullName>
    </submittedName>
</protein>
<evidence type="ECO:0000313" key="5">
    <source>
        <dbReference type="RefSeq" id="XP_031401755.1"/>
    </source>
</evidence>
<evidence type="ECO:0000313" key="2">
    <source>
        <dbReference type="Proteomes" id="UP000515151"/>
    </source>
</evidence>
<name>A0A6P8E2K3_PUNGR</name>
<feature type="compositionally biased region" description="Polar residues" evidence="1">
    <location>
        <begin position="211"/>
        <end position="222"/>
    </location>
</feature>
<feature type="region of interest" description="Disordered" evidence="1">
    <location>
        <begin position="201"/>
        <end position="229"/>
    </location>
</feature>
<dbReference type="RefSeq" id="XP_031401753.1">
    <property type="nucleotide sequence ID" value="XM_031545893.1"/>
</dbReference>
<dbReference type="RefSeq" id="XP_031401754.1">
    <property type="nucleotide sequence ID" value="XM_031545894.1"/>
</dbReference>
<dbReference type="Proteomes" id="UP000515151">
    <property type="component" value="Chromosome 6"/>
</dbReference>
<evidence type="ECO:0000256" key="1">
    <source>
        <dbReference type="SAM" id="MobiDB-lite"/>
    </source>
</evidence>
<keyword evidence="2" id="KW-1185">Reference proteome</keyword>
<sequence>MGIAKRTYFPVRFSALCSSYCFCVWIIKDAALQKKALLPGRNAYTVGAHRTSMPSSAIFWFVKYMLPLKDFADTIAMKLQDRLYAGVELYGKKEDGVFPCRIMKTRNLPPSNLVLIIETHSTLLWLLIKDDGEYSSYVQGKRRKSKGHYGPIEAHAKLEILRMLVNHALETDLVRELLDEYIEQWHELAATRRGEALQEAKKEREVKAQSDSDTAINENSLNDVDKGGLDNYDVKQSSEIALKKNNHVSKKSVSNRANSASKNNARLQKGDAAVRGSSIQHSHNKGSHQMVLKQGTNERKVSIRSKEQRKQHYERVMEKRLYIPILWGETDTTTAIGGFGVMEGYLLRVQITSCGDITIQRKSLIC</sequence>
<dbReference type="AlphaFoldDB" id="A0A6P8E2K3"/>
<proteinExistence type="predicted"/>
<feature type="region of interest" description="Disordered" evidence="1">
    <location>
        <begin position="247"/>
        <end position="309"/>
    </location>
</feature>
<dbReference type="PANTHER" id="PTHR15546:SF2">
    <property type="entry name" value="DDT DOMAIN-CONTAINING PROTEIN DDB_G0282237"/>
    <property type="match status" value="1"/>
</dbReference>
<accession>A0A6P8E2K3</accession>
<dbReference type="GeneID" id="116211485"/>
<feature type="compositionally biased region" description="Low complexity" evidence="1">
    <location>
        <begin position="251"/>
        <end position="266"/>
    </location>
</feature>
<dbReference type="PANTHER" id="PTHR15546">
    <property type="entry name" value="BROMODOMAIN ADJACENT TO ZINC FINGER DOMAIN, 2A"/>
    <property type="match status" value="1"/>
</dbReference>
<feature type="compositionally biased region" description="Basic and acidic residues" evidence="1">
    <location>
        <begin position="201"/>
        <end position="210"/>
    </location>
</feature>
<reference evidence="2" key="1">
    <citation type="journal article" date="2020" name="Plant Biotechnol. J.">
        <title>The pomegranate (Punica granatum L.) draft genome dissects genetic divergence between soft- and hard-seeded cultivars.</title>
        <authorList>
            <person name="Luo X."/>
            <person name="Li H."/>
            <person name="Wu Z."/>
            <person name="Yao W."/>
            <person name="Zhao P."/>
            <person name="Cao D."/>
            <person name="Yu H."/>
            <person name="Li K."/>
            <person name="Poudel K."/>
            <person name="Zhao D."/>
            <person name="Zhang F."/>
            <person name="Xia X."/>
            <person name="Chen L."/>
            <person name="Wang Q."/>
            <person name="Jing D."/>
            <person name="Cao S."/>
        </authorList>
    </citation>
    <scope>NUCLEOTIDE SEQUENCE [LARGE SCALE GENOMIC DNA]</scope>
</reference>
<dbReference type="RefSeq" id="XP_031401755.1">
    <property type="nucleotide sequence ID" value="XM_031545895.1"/>
</dbReference>
<reference evidence="3 4" key="2">
    <citation type="submission" date="2025-04" db="UniProtKB">
        <authorList>
            <consortium name="RefSeq"/>
        </authorList>
    </citation>
    <scope>IDENTIFICATION</scope>
    <source>
        <tissue evidence="3 4">Leaf</tissue>
    </source>
</reference>
<gene>
    <name evidence="3 4 5 6" type="primary">LOC116211485</name>
</gene>
<evidence type="ECO:0000313" key="3">
    <source>
        <dbReference type="RefSeq" id="XP_031401753.1"/>
    </source>
</evidence>